<comment type="caution">
    <text evidence="1">The sequence shown here is derived from an EMBL/GenBank/DDBJ whole genome shotgun (WGS) entry which is preliminary data.</text>
</comment>
<gene>
    <name evidence="1" type="ORF">OUY18_00765</name>
</gene>
<proteinExistence type="predicted"/>
<evidence type="ECO:0000313" key="2">
    <source>
        <dbReference type="Proteomes" id="UP001082703"/>
    </source>
</evidence>
<dbReference type="RefSeq" id="WP_268056799.1">
    <property type="nucleotide sequence ID" value="NZ_JAPOHA010000001.1"/>
</dbReference>
<protein>
    <submittedName>
        <fullName evidence="1">Uncharacterized protein</fullName>
    </submittedName>
</protein>
<evidence type="ECO:0000313" key="1">
    <source>
        <dbReference type="EMBL" id="MCY1712790.1"/>
    </source>
</evidence>
<dbReference type="Proteomes" id="UP001082703">
    <property type="component" value="Unassembled WGS sequence"/>
</dbReference>
<reference evidence="1 2" key="1">
    <citation type="submission" date="2022-11" db="EMBL/GenBank/DDBJ databases">
        <authorList>
            <person name="Caiyu Z."/>
        </authorList>
    </citation>
    <scope>NUCLEOTIDE SEQUENCE [LARGE SCALE GENOMIC DNA]</scope>
    <source>
        <strain evidence="1 2">YR-4</strain>
    </source>
</reference>
<accession>A0ABT4BPH8</accession>
<dbReference type="EMBL" id="JAPOHA010000001">
    <property type="protein sequence ID" value="MCY1712790.1"/>
    <property type="molecule type" value="Genomic_DNA"/>
</dbReference>
<name>A0ABT4BPH8_9FIRM</name>
<keyword evidence="2" id="KW-1185">Reference proteome</keyword>
<sequence>MKKVRLTPSQSIIYLNPVCSETLKGRIYSEHYKKTMQFQSEWELLNGMNDMLDSIGFPQAAFKSRTFQYKKFRRIVKRVEDTVDESLNDCLKEKPTTFIVNVQYRMNGTWQGTITWVEQNLTQHFRSAFEMLKLMEQANQQAKVIRWEDEKKES</sequence>
<organism evidence="1 2">
    <name type="scientific">Caproiciproducens galactitolivorans</name>
    <dbReference type="NCBI Taxonomy" id="642589"/>
    <lineage>
        <taxon>Bacteria</taxon>
        <taxon>Bacillati</taxon>
        <taxon>Bacillota</taxon>
        <taxon>Clostridia</taxon>
        <taxon>Eubacteriales</taxon>
        <taxon>Acutalibacteraceae</taxon>
        <taxon>Caproiciproducens</taxon>
    </lineage>
</organism>